<proteinExistence type="predicted"/>
<reference evidence="1" key="2">
    <citation type="journal article" date="2015" name="Data Brief">
        <title>Shoot transcriptome of the giant reed, Arundo donax.</title>
        <authorList>
            <person name="Barrero R.A."/>
            <person name="Guerrero F.D."/>
            <person name="Moolhuijzen P."/>
            <person name="Goolsby J.A."/>
            <person name="Tidwell J."/>
            <person name="Bellgard S.E."/>
            <person name="Bellgard M.I."/>
        </authorList>
    </citation>
    <scope>NUCLEOTIDE SEQUENCE</scope>
    <source>
        <tissue evidence="1">Shoot tissue taken approximately 20 cm above the soil surface</tissue>
    </source>
</reference>
<dbReference type="EMBL" id="GBRH01178287">
    <property type="protein sequence ID" value="JAE19609.1"/>
    <property type="molecule type" value="Transcribed_RNA"/>
</dbReference>
<sequence length="26" mass="2841">MVDAIGVQRASLSRAHQQHVSLTAHQ</sequence>
<dbReference type="AlphaFoldDB" id="A0A0A9G856"/>
<name>A0A0A9G856_ARUDO</name>
<accession>A0A0A9G856</accession>
<reference evidence="1" key="1">
    <citation type="submission" date="2014-09" db="EMBL/GenBank/DDBJ databases">
        <authorList>
            <person name="Magalhaes I.L.F."/>
            <person name="Oliveira U."/>
            <person name="Santos F.R."/>
            <person name="Vidigal T.H.D.A."/>
            <person name="Brescovit A.D."/>
            <person name="Santos A.J."/>
        </authorList>
    </citation>
    <scope>NUCLEOTIDE SEQUENCE</scope>
    <source>
        <tissue evidence="1">Shoot tissue taken approximately 20 cm above the soil surface</tissue>
    </source>
</reference>
<organism evidence="1">
    <name type="scientific">Arundo donax</name>
    <name type="common">Giant reed</name>
    <name type="synonym">Donax arundinaceus</name>
    <dbReference type="NCBI Taxonomy" id="35708"/>
    <lineage>
        <taxon>Eukaryota</taxon>
        <taxon>Viridiplantae</taxon>
        <taxon>Streptophyta</taxon>
        <taxon>Embryophyta</taxon>
        <taxon>Tracheophyta</taxon>
        <taxon>Spermatophyta</taxon>
        <taxon>Magnoliopsida</taxon>
        <taxon>Liliopsida</taxon>
        <taxon>Poales</taxon>
        <taxon>Poaceae</taxon>
        <taxon>PACMAD clade</taxon>
        <taxon>Arundinoideae</taxon>
        <taxon>Arundineae</taxon>
        <taxon>Arundo</taxon>
    </lineage>
</organism>
<evidence type="ECO:0000313" key="1">
    <source>
        <dbReference type="EMBL" id="JAE19609.1"/>
    </source>
</evidence>
<protein>
    <submittedName>
        <fullName evidence="1">Uncharacterized protein</fullName>
    </submittedName>
</protein>